<dbReference type="AlphaFoldDB" id="A0A6A6UIK7"/>
<dbReference type="Proteomes" id="UP000799302">
    <property type="component" value="Unassembled WGS sequence"/>
</dbReference>
<dbReference type="PANTHER" id="PTHR36848:SF2">
    <property type="entry name" value="SECRETED PROTEIN"/>
    <property type="match status" value="1"/>
</dbReference>
<reference evidence="2" key="1">
    <citation type="journal article" date="2020" name="Stud. Mycol.">
        <title>101 Dothideomycetes genomes: a test case for predicting lifestyles and emergence of pathogens.</title>
        <authorList>
            <person name="Haridas S."/>
            <person name="Albert R."/>
            <person name="Binder M."/>
            <person name="Bloem J."/>
            <person name="Labutti K."/>
            <person name="Salamov A."/>
            <person name="Andreopoulos B."/>
            <person name="Baker S."/>
            <person name="Barry K."/>
            <person name="Bills G."/>
            <person name="Bluhm B."/>
            <person name="Cannon C."/>
            <person name="Castanera R."/>
            <person name="Culley D."/>
            <person name="Daum C."/>
            <person name="Ezra D."/>
            <person name="Gonzalez J."/>
            <person name="Henrissat B."/>
            <person name="Kuo A."/>
            <person name="Liang C."/>
            <person name="Lipzen A."/>
            <person name="Lutzoni F."/>
            <person name="Magnuson J."/>
            <person name="Mondo S."/>
            <person name="Nolan M."/>
            <person name="Ohm R."/>
            <person name="Pangilinan J."/>
            <person name="Park H.-J."/>
            <person name="Ramirez L."/>
            <person name="Alfaro M."/>
            <person name="Sun H."/>
            <person name="Tritt A."/>
            <person name="Yoshinaga Y."/>
            <person name="Zwiers L.-H."/>
            <person name="Turgeon B."/>
            <person name="Goodwin S."/>
            <person name="Spatafora J."/>
            <person name="Crous P."/>
            <person name="Grigoriev I."/>
        </authorList>
    </citation>
    <scope>NUCLEOTIDE SEQUENCE</scope>
    <source>
        <strain evidence="2">CBS 115976</strain>
    </source>
</reference>
<accession>A0A6A6UIK7</accession>
<dbReference type="InterPro" id="IPR053161">
    <property type="entry name" value="Ulvan_degrading_GH"/>
</dbReference>
<sequence>MFPQLLVYTFLLFAYVTSAIRDAERPTGSFQSPAAVARPRFRYWLPDASVSPASVAADVRAAASIGAGGIELLGFYNYGKGTPPKGLDWSVTGPEASGFGGRKFVAILEAVLQEAKASGILVDLALGPNQGQGVPAAEDDIGKQWDLVPVSAETVGGHLKLPGWGEKGKGQGGRLVAAVLAKTIGESVSDVVRSKEERTLRLKRKYTRLMLAKHSLRDVTSDVRNGSVELGVLAGPGWRLFAYYERQTGARNLIAKKGISGLDGGSYVVDHFSAAGAKLVTKFWDEHMLPGTVKTLLKEVGSNTWEDSVEIESHVSWSPTLPARFQEKFGYDLRRILPVISFANNNLATQSAAPGEFECVLDTTDQGKGFVNDFRSLLADGYADYLTVLKNWTNNLGMGLSTQTSYNLPMDMAATIPLVDVPECEYLQFKNNIDAYRQFTGSAHVADANIISNEMGAEASYAYRYPLSMLITSMNRAFAAGVNRFVLHGQGYSGKYEGTTWPGHTAFSYLFADIYSPKQPAWEHGFADVLSYVSRVQWVLQQGVPQVDVAIFNKVSATDWKFEDSVYKSSDLADAGYSYEYLSPSDPSMSRLKVKEARLGPAGPAYKALIVDRENNLTDRAVSLIEEYAQNGLPVLINHALPGVYATGNGLAAEQTGTRMASLSRLSNVQQVDDGRIAAKLASLNLEPSVRVVGTNSTHWYSVRREEKQTGMEYVLIFADARPSRGRIIISSSRTPKTPYLLDPWTGHHKPIIQFERANGTLTIPLSLAANQTRIIALTSEPLDEFRPPVWSITEMPSSVLGYSCLHPSIISLHVVAGSNPEHVKLSDGRRQTISPLSVAKPVELGPWKLTIEHWEAPVMADASTIAIKRNTTHHLDKLISWLAIPWLKDVSGVGFYHTNFTWNPAEDLADGAYIKLPPIKHALRLRVNGQQMPTLDYLTPQADITRYLVEGLNDIELIVPSTMWNYLKTLWGNITTAGQPPVIGTGQYGAKTLPNAVDNGIIGDVTVIPF</sequence>
<protein>
    <recommendedName>
        <fullName evidence="4">Secreted protein</fullName>
    </recommendedName>
</protein>
<dbReference type="SUPFAM" id="SSF49785">
    <property type="entry name" value="Galactose-binding domain-like"/>
    <property type="match status" value="1"/>
</dbReference>
<dbReference type="OrthoDB" id="2588159at2759"/>
<keyword evidence="3" id="KW-1185">Reference proteome</keyword>
<evidence type="ECO:0000313" key="3">
    <source>
        <dbReference type="Proteomes" id="UP000799302"/>
    </source>
</evidence>
<dbReference type="EMBL" id="MU004233">
    <property type="protein sequence ID" value="KAF2671303.1"/>
    <property type="molecule type" value="Genomic_DNA"/>
</dbReference>
<dbReference type="InterPro" id="IPR008979">
    <property type="entry name" value="Galactose-bd-like_sf"/>
</dbReference>
<keyword evidence="1" id="KW-0732">Signal</keyword>
<proteinExistence type="predicted"/>
<feature type="non-terminal residue" evidence="2">
    <location>
        <position position="1011"/>
    </location>
</feature>
<dbReference type="PANTHER" id="PTHR36848">
    <property type="entry name" value="DNA-BINDING PROTEIN (PUTATIVE SECRETED PROTEIN)-RELATED"/>
    <property type="match status" value="1"/>
</dbReference>
<dbReference type="Pfam" id="PF17132">
    <property type="entry name" value="Glyco_hydro_106"/>
    <property type="match status" value="1"/>
</dbReference>
<evidence type="ECO:0000256" key="1">
    <source>
        <dbReference type="SAM" id="SignalP"/>
    </source>
</evidence>
<evidence type="ECO:0000313" key="2">
    <source>
        <dbReference type="EMBL" id="KAF2671303.1"/>
    </source>
</evidence>
<evidence type="ECO:0008006" key="4">
    <source>
        <dbReference type="Google" id="ProtNLM"/>
    </source>
</evidence>
<gene>
    <name evidence="2" type="ORF">BT63DRAFT_385815</name>
</gene>
<name>A0A6A6UIK7_9PEZI</name>
<feature type="signal peptide" evidence="1">
    <location>
        <begin position="1"/>
        <end position="19"/>
    </location>
</feature>
<feature type="chain" id="PRO_5025344619" description="Secreted protein" evidence="1">
    <location>
        <begin position="20"/>
        <end position="1011"/>
    </location>
</feature>
<organism evidence="2 3">
    <name type="scientific">Microthyrium microscopicum</name>
    <dbReference type="NCBI Taxonomy" id="703497"/>
    <lineage>
        <taxon>Eukaryota</taxon>
        <taxon>Fungi</taxon>
        <taxon>Dikarya</taxon>
        <taxon>Ascomycota</taxon>
        <taxon>Pezizomycotina</taxon>
        <taxon>Dothideomycetes</taxon>
        <taxon>Dothideomycetes incertae sedis</taxon>
        <taxon>Microthyriales</taxon>
        <taxon>Microthyriaceae</taxon>
        <taxon>Microthyrium</taxon>
    </lineage>
</organism>